<name>A0A0E9WWF9_ANGAN</name>
<proteinExistence type="predicted"/>
<protein>
    <submittedName>
        <fullName evidence="1">Uncharacterized protein</fullName>
    </submittedName>
</protein>
<organism evidence="1">
    <name type="scientific">Anguilla anguilla</name>
    <name type="common">European freshwater eel</name>
    <name type="synonym">Muraena anguilla</name>
    <dbReference type="NCBI Taxonomy" id="7936"/>
    <lineage>
        <taxon>Eukaryota</taxon>
        <taxon>Metazoa</taxon>
        <taxon>Chordata</taxon>
        <taxon>Craniata</taxon>
        <taxon>Vertebrata</taxon>
        <taxon>Euteleostomi</taxon>
        <taxon>Actinopterygii</taxon>
        <taxon>Neopterygii</taxon>
        <taxon>Teleostei</taxon>
        <taxon>Anguilliformes</taxon>
        <taxon>Anguillidae</taxon>
        <taxon>Anguilla</taxon>
    </lineage>
</organism>
<accession>A0A0E9WWF9</accession>
<evidence type="ECO:0000313" key="1">
    <source>
        <dbReference type="EMBL" id="JAH94704.1"/>
    </source>
</evidence>
<sequence>MNLTDELTLETVSVFLTTTGATEGLMEVQANHSLTDDKQKTYCGGDVTSCQLKGPNQSATAVSHVFSLHA</sequence>
<reference evidence="1" key="2">
    <citation type="journal article" date="2015" name="Fish Shellfish Immunol.">
        <title>Early steps in the European eel (Anguilla anguilla)-Vibrio vulnificus interaction in the gills: Role of the RtxA13 toxin.</title>
        <authorList>
            <person name="Callol A."/>
            <person name="Pajuelo D."/>
            <person name="Ebbesson L."/>
            <person name="Teles M."/>
            <person name="MacKenzie S."/>
            <person name="Amaro C."/>
        </authorList>
    </citation>
    <scope>NUCLEOTIDE SEQUENCE</scope>
</reference>
<dbReference type="AlphaFoldDB" id="A0A0E9WWF9"/>
<reference evidence="1" key="1">
    <citation type="submission" date="2014-11" db="EMBL/GenBank/DDBJ databases">
        <authorList>
            <person name="Amaro Gonzalez C."/>
        </authorList>
    </citation>
    <scope>NUCLEOTIDE SEQUENCE</scope>
</reference>
<dbReference type="EMBL" id="GBXM01013873">
    <property type="protein sequence ID" value="JAH94704.1"/>
    <property type="molecule type" value="Transcribed_RNA"/>
</dbReference>